<reference evidence="1 2" key="2">
    <citation type="journal article" date="2022" name="Mol. Ecol. Resour.">
        <title>The genomes of chicory, endive, great burdock and yacon provide insights into Asteraceae paleo-polyploidization history and plant inulin production.</title>
        <authorList>
            <person name="Fan W."/>
            <person name="Wang S."/>
            <person name="Wang H."/>
            <person name="Wang A."/>
            <person name="Jiang F."/>
            <person name="Liu H."/>
            <person name="Zhao H."/>
            <person name="Xu D."/>
            <person name="Zhang Y."/>
        </authorList>
    </citation>
    <scope>NUCLEOTIDE SEQUENCE [LARGE SCALE GENOMIC DNA]</scope>
    <source>
        <strain evidence="2">cv. Punajuju</strain>
        <tissue evidence="1">Leaves</tissue>
    </source>
</reference>
<reference evidence="2" key="1">
    <citation type="journal article" date="2022" name="Mol. Ecol. Resour.">
        <title>The genomes of chicory, endive, great burdock and yacon provide insights into Asteraceae palaeo-polyploidization history and plant inulin production.</title>
        <authorList>
            <person name="Fan W."/>
            <person name="Wang S."/>
            <person name="Wang H."/>
            <person name="Wang A."/>
            <person name="Jiang F."/>
            <person name="Liu H."/>
            <person name="Zhao H."/>
            <person name="Xu D."/>
            <person name="Zhang Y."/>
        </authorList>
    </citation>
    <scope>NUCLEOTIDE SEQUENCE [LARGE SCALE GENOMIC DNA]</scope>
    <source>
        <strain evidence="2">cv. Punajuju</strain>
    </source>
</reference>
<evidence type="ECO:0000313" key="1">
    <source>
        <dbReference type="EMBL" id="KAI3691542.1"/>
    </source>
</evidence>
<name>A0ACB8Z1W1_CICIN</name>
<comment type="caution">
    <text evidence="1">The sequence shown here is derived from an EMBL/GenBank/DDBJ whole genome shotgun (WGS) entry which is preliminary data.</text>
</comment>
<keyword evidence="2" id="KW-1185">Reference proteome</keyword>
<dbReference type="EMBL" id="CM042017">
    <property type="protein sequence ID" value="KAI3691542.1"/>
    <property type="molecule type" value="Genomic_DNA"/>
</dbReference>
<organism evidence="1 2">
    <name type="scientific">Cichorium intybus</name>
    <name type="common">Chicory</name>
    <dbReference type="NCBI Taxonomy" id="13427"/>
    <lineage>
        <taxon>Eukaryota</taxon>
        <taxon>Viridiplantae</taxon>
        <taxon>Streptophyta</taxon>
        <taxon>Embryophyta</taxon>
        <taxon>Tracheophyta</taxon>
        <taxon>Spermatophyta</taxon>
        <taxon>Magnoliopsida</taxon>
        <taxon>eudicotyledons</taxon>
        <taxon>Gunneridae</taxon>
        <taxon>Pentapetalae</taxon>
        <taxon>asterids</taxon>
        <taxon>campanulids</taxon>
        <taxon>Asterales</taxon>
        <taxon>Asteraceae</taxon>
        <taxon>Cichorioideae</taxon>
        <taxon>Cichorieae</taxon>
        <taxon>Cichoriinae</taxon>
        <taxon>Cichorium</taxon>
    </lineage>
</organism>
<gene>
    <name evidence="1" type="ORF">L2E82_49907</name>
</gene>
<proteinExistence type="predicted"/>
<sequence length="88" mass="9714">MPLRYREGWLGSSYTKLHGNFIDENYFEGSSGSGRAEIEGYHKRRKFYGQKDDNDLDDGGEACSDTREGLAVGSVGGKFDENIDANVG</sequence>
<accession>A0ACB8Z1W1</accession>
<dbReference type="Proteomes" id="UP001055811">
    <property type="component" value="Linkage Group LG09"/>
</dbReference>
<evidence type="ECO:0000313" key="2">
    <source>
        <dbReference type="Proteomes" id="UP001055811"/>
    </source>
</evidence>
<protein>
    <submittedName>
        <fullName evidence="1">Uncharacterized protein</fullName>
    </submittedName>
</protein>